<sequence length="228" mass="24579">MLNEPQIFSALCVKGVARDGGNVARVLEGPVPGWKIMGYGRGGGGRGATYGLPRFRQVSFDARFPFARISLSDAAVPVAVEITGWSPFTPPEPDDSSLPVAALEFRFVNKTDKEIEAVYSFNSKNFMAVVNAHGPVVRKAKGGFELYQAGSTEKPWNEGSFCAVTDDSAVRVNYAWFRGGWFDPLMMAWKSIAQGEVIAQPPVTEGKASPGASIYVPFELPPGGKKTI</sequence>
<evidence type="ECO:0000313" key="2">
    <source>
        <dbReference type="EMBL" id="GAG36828.1"/>
    </source>
</evidence>
<proteinExistence type="predicted"/>
<dbReference type="InterPro" id="IPR024462">
    <property type="entry name" value="GH116_N"/>
</dbReference>
<organism evidence="2">
    <name type="scientific">marine sediment metagenome</name>
    <dbReference type="NCBI Taxonomy" id="412755"/>
    <lineage>
        <taxon>unclassified sequences</taxon>
        <taxon>metagenomes</taxon>
        <taxon>ecological metagenomes</taxon>
    </lineage>
</organism>
<feature type="non-terminal residue" evidence="2">
    <location>
        <position position="228"/>
    </location>
</feature>
<feature type="domain" description="Glycosyl-hydrolase family 116 N-terminal" evidence="1">
    <location>
        <begin position="22"/>
        <end position="228"/>
    </location>
</feature>
<protein>
    <recommendedName>
        <fullName evidence="1">Glycosyl-hydrolase family 116 N-terminal domain-containing protein</fullName>
    </recommendedName>
</protein>
<dbReference type="AlphaFoldDB" id="X0XJK0"/>
<accession>X0XJK0</accession>
<reference evidence="2" key="1">
    <citation type="journal article" date="2014" name="Front. Microbiol.">
        <title>High frequency of phylogenetically diverse reductive dehalogenase-homologous genes in deep subseafloor sedimentary metagenomes.</title>
        <authorList>
            <person name="Kawai M."/>
            <person name="Futagami T."/>
            <person name="Toyoda A."/>
            <person name="Takaki Y."/>
            <person name="Nishi S."/>
            <person name="Hori S."/>
            <person name="Arai W."/>
            <person name="Tsubouchi T."/>
            <person name="Morono Y."/>
            <person name="Uchiyama I."/>
            <person name="Ito T."/>
            <person name="Fujiyama A."/>
            <person name="Inagaki F."/>
            <person name="Takami H."/>
        </authorList>
    </citation>
    <scope>NUCLEOTIDE SEQUENCE</scope>
    <source>
        <strain evidence="2">Expedition CK06-06</strain>
    </source>
</reference>
<gene>
    <name evidence="2" type="ORF">S01H1_65405</name>
</gene>
<name>X0XJK0_9ZZZZ</name>
<evidence type="ECO:0000259" key="1">
    <source>
        <dbReference type="Pfam" id="PF12215"/>
    </source>
</evidence>
<comment type="caution">
    <text evidence="2">The sequence shown here is derived from an EMBL/GenBank/DDBJ whole genome shotgun (WGS) entry which is preliminary data.</text>
</comment>
<dbReference type="Pfam" id="PF12215">
    <property type="entry name" value="Glyco_hydr_116N"/>
    <property type="match status" value="1"/>
</dbReference>
<dbReference type="EMBL" id="BARS01043177">
    <property type="protein sequence ID" value="GAG36828.1"/>
    <property type="molecule type" value="Genomic_DNA"/>
</dbReference>